<dbReference type="InterPro" id="IPR025195">
    <property type="entry name" value="GTA_TIM_dom"/>
</dbReference>
<feature type="domain" description="Tip attachment protein J" evidence="2">
    <location>
        <begin position="765"/>
        <end position="925"/>
    </location>
</feature>
<dbReference type="Pfam" id="PF23666">
    <property type="entry name" value="Rcc01698_C"/>
    <property type="match status" value="1"/>
</dbReference>
<dbReference type="InterPro" id="IPR056490">
    <property type="entry name" value="Rcc01698_C"/>
</dbReference>
<dbReference type="InterPro" id="IPR032876">
    <property type="entry name" value="J_dom"/>
</dbReference>
<evidence type="ECO:0000259" key="1">
    <source>
        <dbReference type="Pfam" id="PF13547"/>
    </source>
</evidence>
<feature type="domain" description="GTA TIM-barrel-like" evidence="1">
    <location>
        <begin position="407"/>
        <end position="706"/>
    </location>
</feature>
<evidence type="ECO:0000313" key="5">
    <source>
        <dbReference type="Proteomes" id="UP001424441"/>
    </source>
</evidence>
<dbReference type="InterPro" id="IPR017853">
    <property type="entry name" value="GH"/>
</dbReference>
<evidence type="ECO:0000259" key="2">
    <source>
        <dbReference type="Pfam" id="PF13550"/>
    </source>
</evidence>
<name>A0ABN1FIR9_9HYPH</name>
<dbReference type="Pfam" id="PF13550">
    <property type="entry name" value="Phage-tail_3"/>
    <property type="match status" value="1"/>
</dbReference>
<comment type="caution">
    <text evidence="4">The sequence shown here is derived from an EMBL/GenBank/DDBJ whole genome shotgun (WGS) entry which is preliminary data.</text>
</comment>
<dbReference type="CDD" id="cd19607">
    <property type="entry name" value="GTA_TIM-barrel-like"/>
    <property type="match status" value="1"/>
</dbReference>
<keyword evidence="5" id="KW-1185">Reference proteome</keyword>
<dbReference type="SUPFAM" id="SSF51445">
    <property type="entry name" value="(Trans)glycosidases"/>
    <property type="match status" value="1"/>
</dbReference>
<dbReference type="Proteomes" id="UP001424441">
    <property type="component" value="Unassembled WGS sequence"/>
</dbReference>
<gene>
    <name evidence="4" type="ORF">GCM10008943_03100</name>
</gene>
<dbReference type="Gene3D" id="3.20.20.80">
    <property type="entry name" value="Glycosidases"/>
    <property type="match status" value="1"/>
</dbReference>
<protein>
    <submittedName>
        <fullName evidence="4">Glycoside hydrolase TIM-barrel-like domain-containing protein</fullName>
    </submittedName>
</protein>
<organism evidence="4 5">
    <name type="scientific">Paenochrobactrum glaciei</name>
    <dbReference type="NCBI Taxonomy" id="486407"/>
    <lineage>
        <taxon>Bacteria</taxon>
        <taxon>Pseudomonadati</taxon>
        <taxon>Pseudomonadota</taxon>
        <taxon>Alphaproteobacteria</taxon>
        <taxon>Hyphomicrobiales</taxon>
        <taxon>Brucellaceae</taxon>
        <taxon>Paenochrobactrum</taxon>
    </lineage>
</organism>
<dbReference type="EMBL" id="BAAADE010000001">
    <property type="protein sequence ID" value="GAA0591452.1"/>
    <property type="molecule type" value="Genomic_DNA"/>
</dbReference>
<dbReference type="Pfam" id="PF13547">
    <property type="entry name" value="GTA_TIM"/>
    <property type="match status" value="1"/>
</dbReference>
<proteinExistence type="predicted"/>
<dbReference type="RefSeq" id="WP_343800376.1">
    <property type="nucleotide sequence ID" value="NZ_BAAADE010000001.1"/>
</dbReference>
<sequence>MTTVVLQAVGGAIGSVFGPVGTAIGSALGAMGGYMVDSAIINSTRRIEGPRLANAKPLTAEEGAALPLIYGTARVSGTLIWATRFEEDKTTERQGGKGGPKVTTYSYFVNAAFAVAEGEIAGIRRVWADGKEIDLTSVEMRIYKGTSDQQPDPLIEAKQGEGNAPAYRGTAYVVIERFPVDEYGHRIPQLQFEVIRTVGKLAKSVKAVTLLPGATEFGLSPFLISDESAPGQKRLINRNNLREYSDWAASMNELQALCPQLQHVAIIVPWFGDDLRAGHCKLKPAVTELNARKPSRHWRVNNISRQNAHHISRHNNEAAYGGTPSDDTVIEAIRDAKKRGLSVTLYPFIMMDIAADNQLPSPYGGNQQPAYPWRGRITCHPAIGQAESVDKTATAAGQISQFVEGEWGYRRFLNHCADLAVRAGGVDAFLVGSELIGLTHVRSSREVFPFVDALCDLAGAMRAKLGSSCKITYAADWSEYFGYQAQDGTGDVFYHLDPLWAHSAIHAIGIDNYMPLSDWRDQDWHIDNPDGFAAPYDLDALKGQIAAGEGYHWYYVSGQDRKNRIRTPITDGLAGKPWVFRYKDLHSWWGNAHYNRVNGAEKASPTAWVPMSKPFWLTELGCPAVDKGPNQPNVFPDAKSSENAVPYFSNAARSDLAMDRFLRAHLAYWPEEGAHNPVSPLYGGKMLDDERIYLWAWDTRPFPEFPLYNHYWGDAANWSRGHWLNGRLSQVPLDELIAQIIKDFGLPEVDSTQADGFVHGFVISDPTTARSVLEPLLDIFGVHAFEQDGKFIFKSLDRRQEAVRIIDDIVVPDEADALTITLEDKNDLPRHATLFYQDPMRDYQAAGAKASQEKGEGDESISLSGSLERGAADGLAEQWLLRRWAQRRSVSFAVPWARAQFHVGDRVKLPIVNGNRDYVITSLEDGEVRQIQAVALAPRIDISDEGEIPFKPDPAPVLDVKPVVHLIDLPLWPGAQAAHQQLRVACHAKPWRGVAAYVSPQEDGFTERTLITSRAIMGELLQPFIPDQASGRLMRGYHLDIVLYAGELHSCTMQQLYNGANTALIKTPDGEWEVLQFLNAEEIANGHWRLFDFLRGQLGTEAQSLVEKQAEAPFILLDAAIVPVGLDAAEIGLQLNWRLGTAGRPFTSDYFETITATGGMRALSPLSPVHLRAKTNGGDTSFSWIRRGRIDADSWLADDIVIGEERERYHVELWQGGQKIWGGEVGEQNWVLTASHRQALWGSAPVNAEFKVAMVSAQAGSGDFATLHLTL</sequence>
<accession>A0ABN1FIR9</accession>
<reference evidence="4 5" key="1">
    <citation type="journal article" date="2019" name="Int. J. Syst. Evol. Microbiol.">
        <title>The Global Catalogue of Microorganisms (GCM) 10K type strain sequencing project: providing services to taxonomists for standard genome sequencing and annotation.</title>
        <authorList>
            <consortium name="The Broad Institute Genomics Platform"/>
            <consortium name="The Broad Institute Genome Sequencing Center for Infectious Disease"/>
            <person name="Wu L."/>
            <person name="Ma J."/>
        </authorList>
    </citation>
    <scope>NUCLEOTIDE SEQUENCE [LARGE SCALE GENOMIC DNA]</scope>
    <source>
        <strain evidence="4 5">JCM 15115</strain>
    </source>
</reference>
<feature type="domain" description="Rcc01698-like C-terminal" evidence="3">
    <location>
        <begin position="1015"/>
        <end position="1113"/>
    </location>
</feature>
<evidence type="ECO:0000259" key="3">
    <source>
        <dbReference type="Pfam" id="PF23666"/>
    </source>
</evidence>
<evidence type="ECO:0000313" key="4">
    <source>
        <dbReference type="EMBL" id="GAA0591452.1"/>
    </source>
</evidence>